<keyword evidence="3" id="KW-0479">Metal-binding</keyword>
<feature type="domain" description="RING-type" evidence="9">
    <location>
        <begin position="283"/>
        <end position="325"/>
    </location>
</feature>
<dbReference type="PANTHER" id="PTHR14155:SF627">
    <property type="entry name" value="OS06G0192800 PROTEIN"/>
    <property type="match status" value="1"/>
</dbReference>
<evidence type="ECO:0000259" key="9">
    <source>
        <dbReference type="PROSITE" id="PS50089"/>
    </source>
</evidence>
<dbReference type="SMART" id="SM00184">
    <property type="entry name" value="RING"/>
    <property type="match status" value="2"/>
</dbReference>
<evidence type="ECO:0000256" key="7">
    <source>
        <dbReference type="PROSITE-ProRule" id="PRU00175"/>
    </source>
</evidence>
<feature type="non-terminal residue" evidence="10">
    <location>
        <position position="1"/>
    </location>
</feature>
<protein>
    <recommendedName>
        <fullName evidence="2">RING-type E3 ubiquitin transferase</fullName>
        <ecNumber evidence="2">2.3.2.27</ecNumber>
    </recommendedName>
</protein>
<gene>
    <name evidence="10" type="ORF">EJB05_42089</name>
</gene>
<dbReference type="EC" id="2.3.2.27" evidence="2"/>
<evidence type="ECO:0000256" key="5">
    <source>
        <dbReference type="ARBA" id="ARBA00022833"/>
    </source>
</evidence>
<evidence type="ECO:0000313" key="10">
    <source>
        <dbReference type="EMBL" id="TVU08678.1"/>
    </source>
</evidence>
<dbReference type="InterPro" id="IPR001841">
    <property type="entry name" value="Znf_RING"/>
</dbReference>
<comment type="catalytic activity">
    <reaction evidence="1">
        <text>S-ubiquitinyl-[E2 ubiquitin-conjugating enzyme]-L-cysteine + [acceptor protein]-L-lysine = [E2 ubiquitin-conjugating enzyme]-L-cysteine + N(6)-ubiquitinyl-[acceptor protein]-L-lysine.</text>
        <dbReference type="EC" id="2.3.2.27"/>
    </reaction>
</comment>
<comment type="similarity">
    <text evidence="6">Belongs to the RING-type zinc finger family. ATL subfamily.</text>
</comment>
<dbReference type="EMBL" id="RWGY01000039">
    <property type="protein sequence ID" value="TVU08678.1"/>
    <property type="molecule type" value="Genomic_DNA"/>
</dbReference>
<dbReference type="AlphaFoldDB" id="A0A5J9TCG8"/>
<accession>A0A5J9TCG8</accession>
<evidence type="ECO:0000256" key="6">
    <source>
        <dbReference type="ARBA" id="ARBA00024209"/>
    </source>
</evidence>
<dbReference type="InterPro" id="IPR013083">
    <property type="entry name" value="Znf_RING/FYVE/PHD"/>
</dbReference>
<keyword evidence="11" id="KW-1185">Reference proteome</keyword>
<feature type="transmembrane region" description="Helical" evidence="8">
    <location>
        <begin position="12"/>
        <end position="31"/>
    </location>
</feature>
<feature type="transmembrane region" description="Helical" evidence="8">
    <location>
        <begin position="37"/>
        <end position="55"/>
    </location>
</feature>
<sequence>MLSFAGNGVLLAKLAGVFLLPATFFISAALYLSGSKWAISILVVVTVLLCIHWPISLRDRLAADRAAEAGLPVLQPEPPEPAHDERVQLCGGVRGLGASAIAALPAYAYEKKAGADDCAVCLGELQRGEAVKQLPACAHLFHDSCIDAWLRSHVTCPLCWSPVDTELPVAAEVLVVQTHYIAEQPIHKFPVPLPSNRAPTAHFILYTRALLSNCRYAVVMCPITLLALWCRRRRHPTGSESEHGAHATLSAARRHQPFPVETLPAFTYARDSDESGGAGGRECSVCIGAVREGEMVRRLPECMHVYHVECIDRWLAAHSTCPVCRSKLDPYKQVRLDHPPQGGPLDQSPS</sequence>
<dbReference type="Proteomes" id="UP000324897">
    <property type="component" value="Chromosome 3"/>
</dbReference>
<comment type="caution">
    <text evidence="10">The sequence shown here is derived from an EMBL/GenBank/DDBJ whole genome shotgun (WGS) entry which is preliminary data.</text>
</comment>
<dbReference type="Pfam" id="PF13639">
    <property type="entry name" value="zf-RING_2"/>
    <property type="match status" value="2"/>
</dbReference>
<dbReference type="CDD" id="cd16461">
    <property type="entry name" value="RING-H2_EL5-like"/>
    <property type="match status" value="1"/>
</dbReference>
<evidence type="ECO:0000256" key="2">
    <source>
        <dbReference type="ARBA" id="ARBA00012483"/>
    </source>
</evidence>
<dbReference type="GO" id="GO:0008270">
    <property type="term" value="F:zinc ion binding"/>
    <property type="evidence" value="ECO:0007669"/>
    <property type="project" value="UniProtKB-KW"/>
</dbReference>
<proteinExistence type="inferred from homology"/>
<keyword evidence="5" id="KW-0862">Zinc</keyword>
<evidence type="ECO:0000256" key="8">
    <source>
        <dbReference type="SAM" id="Phobius"/>
    </source>
</evidence>
<dbReference type="PROSITE" id="PS50089">
    <property type="entry name" value="ZF_RING_2"/>
    <property type="match status" value="2"/>
</dbReference>
<feature type="domain" description="RING-type" evidence="9">
    <location>
        <begin position="118"/>
        <end position="159"/>
    </location>
</feature>
<dbReference type="GO" id="GO:0061630">
    <property type="term" value="F:ubiquitin protein ligase activity"/>
    <property type="evidence" value="ECO:0007669"/>
    <property type="project" value="UniProtKB-EC"/>
</dbReference>
<dbReference type="SUPFAM" id="SSF57850">
    <property type="entry name" value="RING/U-box"/>
    <property type="match status" value="2"/>
</dbReference>
<organism evidence="10 11">
    <name type="scientific">Eragrostis curvula</name>
    <name type="common">weeping love grass</name>
    <dbReference type="NCBI Taxonomy" id="38414"/>
    <lineage>
        <taxon>Eukaryota</taxon>
        <taxon>Viridiplantae</taxon>
        <taxon>Streptophyta</taxon>
        <taxon>Embryophyta</taxon>
        <taxon>Tracheophyta</taxon>
        <taxon>Spermatophyta</taxon>
        <taxon>Magnoliopsida</taxon>
        <taxon>Liliopsida</taxon>
        <taxon>Poales</taxon>
        <taxon>Poaceae</taxon>
        <taxon>PACMAD clade</taxon>
        <taxon>Chloridoideae</taxon>
        <taxon>Eragrostideae</taxon>
        <taxon>Eragrostidinae</taxon>
        <taxon>Eragrostis</taxon>
    </lineage>
</organism>
<dbReference type="OrthoDB" id="651315at2759"/>
<keyword evidence="4 7" id="KW-0863">Zinc-finger</keyword>
<reference evidence="10 11" key="1">
    <citation type="journal article" date="2019" name="Sci. Rep.">
        <title>A high-quality genome of Eragrostis curvula grass provides insights into Poaceae evolution and supports new strategies to enhance forage quality.</title>
        <authorList>
            <person name="Carballo J."/>
            <person name="Santos B.A.C.M."/>
            <person name="Zappacosta D."/>
            <person name="Garbus I."/>
            <person name="Selva J.P."/>
            <person name="Gallo C.A."/>
            <person name="Diaz A."/>
            <person name="Albertini E."/>
            <person name="Caccamo M."/>
            <person name="Echenique V."/>
        </authorList>
    </citation>
    <scope>NUCLEOTIDE SEQUENCE [LARGE SCALE GENOMIC DNA]</scope>
    <source>
        <strain evidence="11">cv. Victoria</strain>
        <tissue evidence="10">Leaf</tissue>
    </source>
</reference>
<dbReference type="PANTHER" id="PTHR14155">
    <property type="entry name" value="RING FINGER DOMAIN-CONTAINING"/>
    <property type="match status" value="1"/>
</dbReference>
<evidence type="ECO:0000313" key="11">
    <source>
        <dbReference type="Proteomes" id="UP000324897"/>
    </source>
</evidence>
<name>A0A5J9TCG8_9POAL</name>
<keyword evidence="8" id="KW-0472">Membrane</keyword>
<keyword evidence="8" id="KW-1133">Transmembrane helix</keyword>
<dbReference type="InterPro" id="IPR053238">
    <property type="entry name" value="RING-H2_zinc_finger"/>
</dbReference>
<dbReference type="Gene3D" id="3.30.40.10">
    <property type="entry name" value="Zinc/RING finger domain, C3HC4 (zinc finger)"/>
    <property type="match status" value="2"/>
</dbReference>
<evidence type="ECO:0000256" key="1">
    <source>
        <dbReference type="ARBA" id="ARBA00000900"/>
    </source>
</evidence>
<evidence type="ECO:0000256" key="4">
    <source>
        <dbReference type="ARBA" id="ARBA00022771"/>
    </source>
</evidence>
<evidence type="ECO:0000256" key="3">
    <source>
        <dbReference type="ARBA" id="ARBA00022723"/>
    </source>
</evidence>
<keyword evidence="8" id="KW-0812">Transmembrane</keyword>
<dbReference type="Gramene" id="TVU08678">
    <property type="protein sequence ID" value="TVU08678"/>
    <property type="gene ID" value="EJB05_42089"/>
</dbReference>